<proteinExistence type="inferred from homology"/>
<dbReference type="GO" id="GO:0008033">
    <property type="term" value="P:tRNA processing"/>
    <property type="evidence" value="ECO:0007669"/>
    <property type="project" value="UniProtKB-KW"/>
</dbReference>
<accession>A0AAV5RRH1</accession>
<protein>
    <submittedName>
        <fullName evidence="4">RNA-binding RNA processing protein</fullName>
    </submittedName>
</protein>
<dbReference type="InterPro" id="IPR016195">
    <property type="entry name" value="Pol/histidinol_Pase-like"/>
</dbReference>
<dbReference type="EMBL" id="BTGD01000001">
    <property type="protein sequence ID" value="GMM54045.1"/>
    <property type="molecule type" value="Genomic_DNA"/>
</dbReference>
<dbReference type="PANTHER" id="PTHR13031">
    <property type="entry name" value="RIBONUCLEASE P SUBUNIT P30"/>
    <property type="match status" value="1"/>
</dbReference>
<keyword evidence="5" id="KW-1185">Reference proteome</keyword>
<dbReference type="SUPFAM" id="SSF89550">
    <property type="entry name" value="PHP domain-like"/>
    <property type="match status" value="1"/>
</dbReference>
<dbReference type="GO" id="GO:0003723">
    <property type="term" value="F:RNA binding"/>
    <property type="evidence" value="ECO:0007669"/>
    <property type="project" value="TreeGrafter"/>
</dbReference>
<comment type="caution">
    <text evidence="4">The sequence shown here is derived from an EMBL/GenBank/DDBJ whole genome shotgun (WGS) entry which is preliminary data.</text>
</comment>
<keyword evidence="3" id="KW-0819">tRNA processing</keyword>
<dbReference type="Proteomes" id="UP001377567">
    <property type="component" value="Unassembled WGS sequence"/>
</dbReference>
<dbReference type="GO" id="GO:0005655">
    <property type="term" value="C:nucleolar ribonuclease P complex"/>
    <property type="evidence" value="ECO:0007669"/>
    <property type="project" value="TreeGrafter"/>
</dbReference>
<dbReference type="PANTHER" id="PTHR13031:SF0">
    <property type="entry name" value="RIBONUCLEASE P PROTEIN SUBUNIT P30"/>
    <property type="match status" value="1"/>
</dbReference>
<evidence type="ECO:0000256" key="2">
    <source>
        <dbReference type="ARBA" id="ARBA00007331"/>
    </source>
</evidence>
<comment type="subcellular location">
    <subcellularLocation>
        <location evidence="1">Nucleus</location>
    </subcellularLocation>
</comment>
<reference evidence="4 5" key="1">
    <citation type="journal article" date="2023" name="Elife">
        <title>Identification of key yeast species and microbe-microbe interactions impacting larval growth of Drosophila in the wild.</title>
        <authorList>
            <person name="Mure A."/>
            <person name="Sugiura Y."/>
            <person name="Maeda R."/>
            <person name="Honda K."/>
            <person name="Sakurai N."/>
            <person name="Takahashi Y."/>
            <person name="Watada M."/>
            <person name="Katoh T."/>
            <person name="Gotoh A."/>
            <person name="Gotoh Y."/>
            <person name="Taniguchi I."/>
            <person name="Nakamura K."/>
            <person name="Hayashi T."/>
            <person name="Katayama T."/>
            <person name="Uemura T."/>
            <person name="Hattori Y."/>
        </authorList>
    </citation>
    <scope>NUCLEOTIDE SEQUENCE [LARGE SCALE GENOMIC DNA]</scope>
    <source>
        <strain evidence="4 5">KH-74</strain>
    </source>
</reference>
<dbReference type="AlphaFoldDB" id="A0AAV5RRH1"/>
<dbReference type="Gene3D" id="3.20.20.140">
    <property type="entry name" value="Metal-dependent hydrolases"/>
    <property type="match status" value="1"/>
</dbReference>
<organism evidence="4 5">
    <name type="scientific">Maudiozyma humilis</name>
    <name type="common">Sour dough yeast</name>
    <name type="synonym">Kazachstania humilis</name>
    <dbReference type="NCBI Taxonomy" id="51915"/>
    <lineage>
        <taxon>Eukaryota</taxon>
        <taxon>Fungi</taxon>
        <taxon>Dikarya</taxon>
        <taxon>Ascomycota</taxon>
        <taxon>Saccharomycotina</taxon>
        <taxon>Saccharomycetes</taxon>
        <taxon>Saccharomycetales</taxon>
        <taxon>Saccharomycetaceae</taxon>
        <taxon>Maudiozyma</taxon>
    </lineage>
</organism>
<evidence type="ECO:0000313" key="5">
    <source>
        <dbReference type="Proteomes" id="UP001377567"/>
    </source>
</evidence>
<evidence type="ECO:0000256" key="1">
    <source>
        <dbReference type="ARBA" id="ARBA00004123"/>
    </source>
</evidence>
<dbReference type="Pfam" id="PF01876">
    <property type="entry name" value="RNase_P_p30"/>
    <property type="match status" value="1"/>
</dbReference>
<evidence type="ECO:0000256" key="3">
    <source>
        <dbReference type="ARBA" id="ARBA00022694"/>
    </source>
</evidence>
<dbReference type="InterPro" id="IPR002738">
    <property type="entry name" value="RNase_P_p30"/>
</dbReference>
<gene>
    <name evidence="4" type="ORF">DAKH74_006610</name>
</gene>
<name>A0AAV5RRH1_MAUHU</name>
<dbReference type="FunFam" id="3.20.20.140:FF:000081">
    <property type="entry name" value="RNase MRP subunit"/>
    <property type="match status" value="1"/>
</dbReference>
<sequence length="312" mass="34477">MELCFIQLLGSYDTPPETPHNMLVDLNVRWPQESFSKPVTDKDIAVLRSTLETLHTTGYTHVVLNFTVSHSEKFPSQPNDLNPMRIEERFGSLMQTTGLKIYSRITLVIDDPSRGQTLNKISKVYDIVAALPVSERGLTLATTGGLDIDLLTLDYGQRLPTFLKHKSICGCVKRGVKVEIVYGYSLRDVNQRRQFVQNVRSVVRASRSRGIVVSSGAREPLEVRNQLGVTALLRTLGMTSDQCSRANNELAALVLLNGRLRVKSYKQTVAAGSGAVSVVDDPALAGGAAMKIVRRRRDSSDTEEHPSKQAKI</sequence>
<comment type="similarity">
    <text evidence="2">Belongs to the eukaryotic/archaeal RNase P protein component 3 family.</text>
</comment>
<evidence type="ECO:0000313" key="4">
    <source>
        <dbReference type="EMBL" id="GMM54045.1"/>
    </source>
</evidence>